<dbReference type="InterPro" id="IPR051159">
    <property type="entry name" value="Hexapeptide_acetyltransf"/>
</dbReference>
<evidence type="ECO:0000313" key="3">
    <source>
        <dbReference type="EMBL" id="MDR7150628.1"/>
    </source>
</evidence>
<keyword evidence="3" id="KW-0012">Acyltransferase</keyword>
<dbReference type="CDD" id="cd05825">
    <property type="entry name" value="LbH_wcaF_like"/>
    <property type="match status" value="1"/>
</dbReference>
<dbReference type="InterPro" id="IPR001451">
    <property type="entry name" value="Hexapep"/>
</dbReference>
<gene>
    <name evidence="3" type="ORF">J2W49_002591</name>
</gene>
<dbReference type="Gene3D" id="2.160.10.10">
    <property type="entry name" value="Hexapeptide repeat proteins"/>
    <property type="match status" value="1"/>
</dbReference>
<dbReference type="EMBL" id="JAVDWU010000005">
    <property type="protein sequence ID" value="MDR7150628.1"/>
    <property type="molecule type" value="Genomic_DNA"/>
</dbReference>
<protein>
    <submittedName>
        <fullName evidence="3">Colanic acid biosynthesis acetyltransferase WcaF</fullName>
        <ecNumber evidence="3">2.3.1.-</ecNumber>
    </submittedName>
</protein>
<accession>A0ABU1WMX0</accession>
<evidence type="ECO:0000313" key="4">
    <source>
        <dbReference type="Proteomes" id="UP001265700"/>
    </source>
</evidence>
<dbReference type="SUPFAM" id="SSF51161">
    <property type="entry name" value="Trimeric LpxA-like enzymes"/>
    <property type="match status" value="1"/>
</dbReference>
<comment type="similarity">
    <text evidence="1">Belongs to the transferase hexapeptide repeat family.</text>
</comment>
<dbReference type="GO" id="GO:0016746">
    <property type="term" value="F:acyltransferase activity"/>
    <property type="evidence" value="ECO:0007669"/>
    <property type="project" value="UniProtKB-KW"/>
</dbReference>
<dbReference type="InterPro" id="IPR011004">
    <property type="entry name" value="Trimer_LpxA-like_sf"/>
</dbReference>
<organism evidence="3 4">
    <name type="scientific">Hydrogenophaga palleronii</name>
    <dbReference type="NCBI Taxonomy" id="65655"/>
    <lineage>
        <taxon>Bacteria</taxon>
        <taxon>Pseudomonadati</taxon>
        <taxon>Pseudomonadota</taxon>
        <taxon>Betaproteobacteria</taxon>
        <taxon>Burkholderiales</taxon>
        <taxon>Comamonadaceae</taxon>
        <taxon>Hydrogenophaga</taxon>
    </lineage>
</organism>
<dbReference type="Pfam" id="PF00132">
    <property type="entry name" value="Hexapep"/>
    <property type="match status" value="1"/>
</dbReference>
<evidence type="ECO:0000256" key="1">
    <source>
        <dbReference type="ARBA" id="ARBA00007274"/>
    </source>
</evidence>
<dbReference type="EC" id="2.3.1.-" evidence="3"/>
<name>A0ABU1WMX0_9BURK</name>
<sequence>MSDAMSDVMNQTVSGLHALRYRSDFTASAKLRRFTWEVVWLLAFRPTPRWALHGWRRQLLRWFGAEVGAGCRIAPSCRVWAPWNLVMGEYSVLGPGVDCYSMGRITIGSKVAVSQRSFLCAGSHDVRSLTRPLTTSPIVIEDHVWIAAESFVHPNVVIREGAVIGARSVVIKDMPAWSICAGNPCRRVKSRELREPHV</sequence>
<reference evidence="3 4" key="1">
    <citation type="submission" date="2023-07" db="EMBL/GenBank/DDBJ databases">
        <title>Sorghum-associated microbial communities from plants grown in Nebraska, USA.</title>
        <authorList>
            <person name="Schachtman D."/>
        </authorList>
    </citation>
    <scope>NUCLEOTIDE SEQUENCE [LARGE SCALE GENOMIC DNA]</scope>
    <source>
        <strain evidence="3 4">4249</strain>
    </source>
</reference>
<proteinExistence type="inferred from homology"/>
<dbReference type="Proteomes" id="UP001265700">
    <property type="component" value="Unassembled WGS sequence"/>
</dbReference>
<dbReference type="RefSeq" id="WP_310316456.1">
    <property type="nucleotide sequence ID" value="NZ_JAVDWU010000005.1"/>
</dbReference>
<dbReference type="PANTHER" id="PTHR23416:SF23">
    <property type="entry name" value="ACETYLTRANSFERASE C18B11.09C-RELATED"/>
    <property type="match status" value="1"/>
</dbReference>
<evidence type="ECO:0000256" key="2">
    <source>
        <dbReference type="ARBA" id="ARBA00022679"/>
    </source>
</evidence>
<keyword evidence="2 3" id="KW-0808">Transferase</keyword>
<comment type="caution">
    <text evidence="3">The sequence shown here is derived from an EMBL/GenBank/DDBJ whole genome shotgun (WGS) entry which is preliminary data.</text>
</comment>
<dbReference type="PANTHER" id="PTHR23416">
    <property type="entry name" value="SIALIC ACID SYNTHASE-RELATED"/>
    <property type="match status" value="1"/>
</dbReference>
<keyword evidence="4" id="KW-1185">Reference proteome</keyword>